<evidence type="ECO:0000256" key="1">
    <source>
        <dbReference type="ARBA" id="ARBA00004123"/>
    </source>
</evidence>
<dbReference type="AlphaFoldDB" id="A0AAW1TR51"/>
<evidence type="ECO:0000256" key="3">
    <source>
        <dbReference type="ARBA" id="ARBA00015405"/>
    </source>
</evidence>
<dbReference type="GO" id="GO:0005634">
    <property type="term" value="C:nucleus"/>
    <property type="evidence" value="ECO:0007669"/>
    <property type="project" value="UniProtKB-SubCell"/>
</dbReference>
<sequence length="567" mass="65314">MDLTQYTPETWIQNEEVLLNQLQNSSWKSFPLLNQVAFDSLKDGQIVRFVGMIQDMHSPEYYIESYVSVNNETQEKNIKSGKYIDFIKPEDIESVNFYGEDTVRKELHTFYAISTPAENQWVKDIERIESNLRVDTLRGNSQKRTLDEACSSSDLGTSYTNEDRSNSCKKHCTKPTNLNEKSNQNVPIEHLNFPIEDENGKACLIKVYNNEGNIKLNHIYEFIGFLSVNPRLSHESIPPEEYETDIEMQMHNPPPSLIPRIHCLCYKPLTHQNPLVDGVDLNNFKFMDIRKDLMILLTQLLLGDEVAAEYLLCHLISEVYIRKDLMALGKFSLNLSNIPVLENLNYVEKLYEFIQLLIPKSHYLPLTIENLNNITFVPKKDYESDRLVSGLLQLSANTSLVLDETKLQPGKLDQAGLGAVNSLVNLIKTQKMSYDFNYYPVEFDCDIPCLITSEFKSMLPSDCHVILKPEESHISTFNEVVEAAKHFLKPDLLNEIRKYLTLARMVTYKLGDNVQTLIQNKFVEMRQQGGNPDDLHNLLVLNRLICLSYGRIHWMTSLGLLLLSWRS</sequence>
<accession>A0AAW1TR51</accession>
<feature type="region of interest" description="Disordered" evidence="5">
    <location>
        <begin position="143"/>
        <end position="183"/>
    </location>
</feature>
<gene>
    <name evidence="6" type="ORF">WA026_011422</name>
</gene>
<reference evidence="6 7" key="1">
    <citation type="submission" date="2023-03" db="EMBL/GenBank/DDBJ databases">
        <title>Genome insight into feeding habits of ladybird beetles.</title>
        <authorList>
            <person name="Li H.-S."/>
            <person name="Huang Y.-H."/>
            <person name="Pang H."/>
        </authorList>
    </citation>
    <scope>NUCLEOTIDE SEQUENCE [LARGE SCALE GENOMIC DNA]</scope>
    <source>
        <strain evidence="6">SYSU_2023b</strain>
        <tissue evidence="6">Whole body</tissue>
    </source>
</reference>
<dbReference type="PANTHER" id="PTHR13489:SF0">
    <property type="entry name" value="MINI-CHROMOSOME MAINTENANCE COMPLEX-BINDING PROTEIN"/>
    <property type="match status" value="1"/>
</dbReference>
<dbReference type="Pfam" id="PF09739">
    <property type="entry name" value="MCM_bind"/>
    <property type="match status" value="1"/>
</dbReference>
<keyword evidence="4" id="KW-0539">Nucleus</keyword>
<evidence type="ECO:0000313" key="6">
    <source>
        <dbReference type="EMBL" id="KAK9871140.1"/>
    </source>
</evidence>
<feature type="compositionally biased region" description="Polar residues" evidence="5">
    <location>
        <begin position="174"/>
        <end position="183"/>
    </location>
</feature>
<evidence type="ECO:0000256" key="2">
    <source>
        <dbReference type="ARBA" id="ARBA00007925"/>
    </source>
</evidence>
<comment type="caution">
    <text evidence="6">The sequence shown here is derived from an EMBL/GenBank/DDBJ whole genome shotgun (WGS) entry which is preliminary data.</text>
</comment>
<comment type="subcellular location">
    <subcellularLocation>
        <location evidence="1">Nucleus</location>
    </subcellularLocation>
</comment>
<name>A0AAW1TR51_9CUCU</name>
<dbReference type="GO" id="GO:0003682">
    <property type="term" value="F:chromatin binding"/>
    <property type="evidence" value="ECO:0007669"/>
    <property type="project" value="TreeGrafter"/>
</dbReference>
<dbReference type="GO" id="GO:0006261">
    <property type="term" value="P:DNA-templated DNA replication"/>
    <property type="evidence" value="ECO:0007669"/>
    <property type="project" value="TreeGrafter"/>
</dbReference>
<evidence type="ECO:0000313" key="7">
    <source>
        <dbReference type="Proteomes" id="UP001431783"/>
    </source>
</evidence>
<protein>
    <recommendedName>
        <fullName evidence="3">Mini-chromosome maintenance complex-binding protein</fullName>
    </recommendedName>
</protein>
<dbReference type="PANTHER" id="PTHR13489">
    <property type="entry name" value="MINI-CHROMOSOME MAINTENANCE COMPLEX-BINDING PROTEIN"/>
    <property type="match status" value="1"/>
</dbReference>
<comment type="similarity">
    <text evidence="2">Belongs to the MCMBP family.</text>
</comment>
<organism evidence="6 7">
    <name type="scientific">Henosepilachna vigintioctopunctata</name>
    <dbReference type="NCBI Taxonomy" id="420089"/>
    <lineage>
        <taxon>Eukaryota</taxon>
        <taxon>Metazoa</taxon>
        <taxon>Ecdysozoa</taxon>
        <taxon>Arthropoda</taxon>
        <taxon>Hexapoda</taxon>
        <taxon>Insecta</taxon>
        <taxon>Pterygota</taxon>
        <taxon>Neoptera</taxon>
        <taxon>Endopterygota</taxon>
        <taxon>Coleoptera</taxon>
        <taxon>Polyphaga</taxon>
        <taxon>Cucujiformia</taxon>
        <taxon>Coccinelloidea</taxon>
        <taxon>Coccinellidae</taxon>
        <taxon>Epilachninae</taxon>
        <taxon>Epilachnini</taxon>
        <taxon>Henosepilachna</taxon>
    </lineage>
</organism>
<feature type="compositionally biased region" description="Polar residues" evidence="5">
    <location>
        <begin position="150"/>
        <end position="160"/>
    </location>
</feature>
<dbReference type="EMBL" id="JARQZJ010000005">
    <property type="protein sequence ID" value="KAK9871140.1"/>
    <property type="molecule type" value="Genomic_DNA"/>
</dbReference>
<dbReference type="Proteomes" id="UP001431783">
    <property type="component" value="Unassembled WGS sequence"/>
</dbReference>
<keyword evidence="7" id="KW-1185">Reference proteome</keyword>
<dbReference type="InterPro" id="IPR019140">
    <property type="entry name" value="MCM_complex-bd"/>
</dbReference>
<evidence type="ECO:0000256" key="5">
    <source>
        <dbReference type="SAM" id="MobiDB-lite"/>
    </source>
</evidence>
<proteinExistence type="inferred from homology"/>
<evidence type="ECO:0000256" key="4">
    <source>
        <dbReference type="ARBA" id="ARBA00023242"/>
    </source>
</evidence>